<dbReference type="PANTHER" id="PTHR11705">
    <property type="entry name" value="PROTEASE FAMILY M14 CARBOXYPEPTIDASE A,B"/>
    <property type="match status" value="1"/>
</dbReference>
<accession>A0A3P6SA65</accession>
<keyword evidence="6" id="KW-1185">Reference proteome</keyword>
<reference evidence="5 6" key="1">
    <citation type="submission" date="2018-11" db="EMBL/GenBank/DDBJ databases">
        <authorList>
            <consortium name="Pathogen Informatics"/>
        </authorList>
    </citation>
    <scope>NUCLEOTIDE SEQUENCE [LARGE SCALE GENOMIC DNA]</scope>
</reference>
<dbReference type="Proteomes" id="UP000271889">
    <property type="component" value="Unassembled WGS sequence"/>
</dbReference>
<evidence type="ECO:0000313" key="5">
    <source>
        <dbReference type="EMBL" id="VDK52524.1"/>
    </source>
</evidence>
<dbReference type="EMBL" id="UYRV01005370">
    <property type="protein sequence ID" value="VDK52524.1"/>
    <property type="molecule type" value="Genomic_DNA"/>
</dbReference>
<sequence>MVDKKVSKDLLGLLQKHDIAYLKTIEDVQKLIQTKEHRKRPRRLKDESSAPFYDFHRYGSYSQMVSWMRALARNDPQHVQFISIGTSHEGRSIDGLEVNLSENNY</sequence>
<protein>
    <recommendedName>
        <fullName evidence="4">Peptidase M14 domain-containing protein</fullName>
    </recommendedName>
</protein>
<name>A0A3P6SA65_CYLGO</name>
<dbReference type="GO" id="GO:0005615">
    <property type="term" value="C:extracellular space"/>
    <property type="evidence" value="ECO:0007669"/>
    <property type="project" value="TreeGrafter"/>
</dbReference>
<gene>
    <name evidence="5" type="ORF">CGOC_LOCUS2407</name>
</gene>
<feature type="domain" description="Peptidase M14" evidence="4">
    <location>
        <begin position="57"/>
        <end position="105"/>
    </location>
</feature>
<dbReference type="Pfam" id="PF00246">
    <property type="entry name" value="Peptidase_M14"/>
    <property type="match status" value="1"/>
</dbReference>
<dbReference type="GO" id="GO:0004181">
    <property type="term" value="F:metallocarboxypeptidase activity"/>
    <property type="evidence" value="ECO:0007669"/>
    <property type="project" value="InterPro"/>
</dbReference>
<comment type="caution">
    <text evidence="3">Lacks conserved residue(s) required for the propagation of feature annotation.</text>
</comment>
<dbReference type="AlphaFoldDB" id="A0A3P6SA65"/>
<evidence type="ECO:0000256" key="2">
    <source>
        <dbReference type="ARBA" id="ARBA00005988"/>
    </source>
</evidence>
<dbReference type="GO" id="GO:0008270">
    <property type="term" value="F:zinc ion binding"/>
    <property type="evidence" value="ECO:0007669"/>
    <property type="project" value="InterPro"/>
</dbReference>
<comment type="cofactor">
    <cofactor evidence="1">
        <name>Zn(2+)</name>
        <dbReference type="ChEBI" id="CHEBI:29105"/>
    </cofactor>
</comment>
<evidence type="ECO:0000256" key="1">
    <source>
        <dbReference type="ARBA" id="ARBA00001947"/>
    </source>
</evidence>
<evidence type="ECO:0000313" key="6">
    <source>
        <dbReference type="Proteomes" id="UP000271889"/>
    </source>
</evidence>
<evidence type="ECO:0000259" key="4">
    <source>
        <dbReference type="PROSITE" id="PS52035"/>
    </source>
</evidence>
<dbReference type="SUPFAM" id="SSF54897">
    <property type="entry name" value="Protease propeptides/inhibitors"/>
    <property type="match status" value="1"/>
</dbReference>
<evidence type="ECO:0000256" key="3">
    <source>
        <dbReference type="PROSITE-ProRule" id="PRU01379"/>
    </source>
</evidence>
<organism evidence="5 6">
    <name type="scientific">Cylicostephanus goldi</name>
    <name type="common">Nematode worm</name>
    <dbReference type="NCBI Taxonomy" id="71465"/>
    <lineage>
        <taxon>Eukaryota</taxon>
        <taxon>Metazoa</taxon>
        <taxon>Ecdysozoa</taxon>
        <taxon>Nematoda</taxon>
        <taxon>Chromadorea</taxon>
        <taxon>Rhabditida</taxon>
        <taxon>Rhabditina</taxon>
        <taxon>Rhabditomorpha</taxon>
        <taxon>Strongyloidea</taxon>
        <taxon>Strongylidae</taxon>
        <taxon>Cylicostephanus</taxon>
    </lineage>
</organism>
<dbReference type="PANTHER" id="PTHR11705:SF49">
    <property type="entry name" value="SHKT DOMAIN-CONTAINING PROTEIN"/>
    <property type="match status" value="1"/>
</dbReference>
<dbReference type="Gene3D" id="3.40.630.10">
    <property type="entry name" value="Zn peptidases"/>
    <property type="match status" value="1"/>
</dbReference>
<comment type="similarity">
    <text evidence="2 3">Belongs to the peptidase M14 family.</text>
</comment>
<dbReference type="SUPFAM" id="SSF53187">
    <property type="entry name" value="Zn-dependent exopeptidases"/>
    <property type="match status" value="1"/>
</dbReference>
<dbReference type="InterPro" id="IPR000834">
    <property type="entry name" value="Peptidase_M14"/>
</dbReference>
<dbReference type="GO" id="GO:0006508">
    <property type="term" value="P:proteolysis"/>
    <property type="evidence" value="ECO:0007669"/>
    <property type="project" value="InterPro"/>
</dbReference>
<proteinExistence type="inferred from homology"/>
<dbReference type="PROSITE" id="PS52035">
    <property type="entry name" value="PEPTIDASE_M14"/>
    <property type="match status" value="1"/>
</dbReference>
<dbReference type="OrthoDB" id="3626597at2759"/>